<dbReference type="RefSeq" id="WP_268880927.1">
    <property type="nucleotide sequence ID" value="NZ_CP114029.1"/>
</dbReference>
<dbReference type="InterPro" id="IPR058031">
    <property type="entry name" value="AAA_lid_NorR"/>
</dbReference>
<dbReference type="InterPro" id="IPR002078">
    <property type="entry name" value="Sigma_54_int"/>
</dbReference>
<sequence length="192" mass="21858">MWRCCRRVARTFSPSLVSTGRFSPLGARRSLEFDLRIISSTTRPLQAIAVERMFRTDLFYLLTVVEILLPPLRQRTADIMELTRFFSDRLSQRMGTGVPAFSPAARRRFLSHDWPGNVMELRNTVERALIHGDFETALGTAATRIEIEDLAAVERRHVLAVLDACDGNRAEAARRLGVARKTIDRKCRSWGL</sequence>
<gene>
    <name evidence="7" type="ORF">OH818_24950</name>
</gene>
<protein>
    <submittedName>
        <fullName evidence="7">Sigma 54-interacting transcriptional regulator</fullName>
    </submittedName>
</protein>
<feature type="domain" description="Sigma-54 factor interaction" evidence="6">
    <location>
        <begin position="16"/>
        <end position="130"/>
    </location>
</feature>
<organism evidence="7 8">
    <name type="scientific">Jiella pelagia</name>
    <dbReference type="NCBI Taxonomy" id="2986949"/>
    <lineage>
        <taxon>Bacteria</taxon>
        <taxon>Pseudomonadati</taxon>
        <taxon>Pseudomonadota</taxon>
        <taxon>Alphaproteobacteria</taxon>
        <taxon>Hyphomicrobiales</taxon>
        <taxon>Aurantimonadaceae</taxon>
        <taxon>Jiella</taxon>
    </lineage>
</organism>
<evidence type="ECO:0000256" key="4">
    <source>
        <dbReference type="ARBA" id="ARBA00023015"/>
    </source>
</evidence>
<dbReference type="InterPro" id="IPR002197">
    <property type="entry name" value="HTH_Fis"/>
</dbReference>
<dbReference type="InterPro" id="IPR009057">
    <property type="entry name" value="Homeodomain-like_sf"/>
</dbReference>
<keyword evidence="8" id="KW-1185">Reference proteome</keyword>
<keyword evidence="3" id="KW-0902">Two-component regulatory system</keyword>
<evidence type="ECO:0000313" key="8">
    <source>
        <dbReference type="Proteomes" id="UP001164020"/>
    </source>
</evidence>
<dbReference type="InterPro" id="IPR027417">
    <property type="entry name" value="P-loop_NTPase"/>
</dbReference>
<name>A0ABY7BXT0_9HYPH</name>
<dbReference type="EMBL" id="CP114029">
    <property type="protein sequence ID" value="WAP68508.1"/>
    <property type="molecule type" value="Genomic_DNA"/>
</dbReference>
<dbReference type="SUPFAM" id="SSF46689">
    <property type="entry name" value="Homeodomain-like"/>
    <property type="match status" value="1"/>
</dbReference>
<keyword evidence="4" id="KW-0805">Transcription regulation</keyword>
<evidence type="ECO:0000313" key="7">
    <source>
        <dbReference type="EMBL" id="WAP68508.1"/>
    </source>
</evidence>
<keyword evidence="2" id="KW-0067">ATP-binding</keyword>
<evidence type="ECO:0000256" key="2">
    <source>
        <dbReference type="ARBA" id="ARBA00022840"/>
    </source>
</evidence>
<evidence type="ECO:0000256" key="5">
    <source>
        <dbReference type="ARBA" id="ARBA00023163"/>
    </source>
</evidence>
<dbReference type="Gene3D" id="1.10.10.60">
    <property type="entry name" value="Homeodomain-like"/>
    <property type="match status" value="1"/>
</dbReference>
<dbReference type="PRINTS" id="PR01590">
    <property type="entry name" value="HTHFIS"/>
</dbReference>
<evidence type="ECO:0000259" key="6">
    <source>
        <dbReference type="PROSITE" id="PS50045"/>
    </source>
</evidence>
<keyword evidence="1" id="KW-0547">Nucleotide-binding</keyword>
<dbReference type="Gene3D" id="3.40.50.300">
    <property type="entry name" value="P-loop containing nucleotide triphosphate hydrolases"/>
    <property type="match status" value="1"/>
</dbReference>
<dbReference type="Proteomes" id="UP001164020">
    <property type="component" value="Chromosome"/>
</dbReference>
<dbReference type="Gene3D" id="1.10.8.60">
    <property type="match status" value="1"/>
</dbReference>
<dbReference type="Pfam" id="PF02954">
    <property type="entry name" value="HTH_8"/>
    <property type="match status" value="1"/>
</dbReference>
<proteinExistence type="predicted"/>
<evidence type="ECO:0000256" key="1">
    <source>
        <dbReference type="ARBA" id="ARBA00022741"/>
    </source>
</evidence>
<dbReference type="PROSITE" id="PS50045">
    <property type="entry name" value="SIGMA54_INTERACT_4"/>
    <property type="match status" value="1"/>
</dbReference>
<dbReference type="SUPFAM" id="SSF52540">
    <property type="entry name" value="P-loop containing nucleoside triphosphate hydrolases"/>
    <property type="match status" value="1"/>
</dbReference>
<accession>A0ABY7BXT0</accession>
<reference evidence="7" key="1">
    <citation type="submission" date="2022-12" db="EMBL/GenBank/DDBJ databases">
        <title>Jiella pelagia sp. nov., isolated from phosphonate enriched culture of Northwest Pacific surface seawater.</title>
        <authorList>
            <person name="Shin D.Y."/>
            <person name="Hwang C.Y."/>
        </authorList>
    </citation>
    <scope>NUCLEOTIDE SEQUENCE</scope>
    <source>
        <strain evidence="7">HL-NP1</strain>
    </source>
</reference>
<dbReference type="PANTHER" id="PTHR32071">
    <property type="entry name" value="TRANSCRIPTIONAL REGULATORY PROTEIN"/>
    <property type="match status" value="1"/>
</dbReference>
<dbReference type="Pfam" id="PF00158">
    <property type="entry name" value="Sigma54_activat"/>
    <property type="match status" value="1"/>
</dbReference>
<dbReference type="Pfam" id="PF25601">
    <property type="entry name" value="AAA_lid_14"/>
    <property type="match status" value="1"/>
</dbReference>
<keyword evidence="5" id="KW-0804">Transcription</keyword>
<dbReference type="PANTHER" id="PTHR32071:SF57">
    <property type="entry name" value="C4-DICARBOXYLATE TRANSPORT TRANSCRIPTIONAL REGULATORY PROTEIN DCTD"/>
    <property type="match status" value="1"/>
</dbReference>
<evidence type="ECO:0000256" key="3">
    <source>
        <dbReference type="ARBA" id="ARBA00023012"/>
    </source>
</evidence>